<evidence type="ECO:0000256" key="2">
    <source>
        <dbReference type="ARBA" id="ARBA00012513"/>
    </source>
</evidence>
<evidence type="ECO:0000256" key="10">
    <source>
        <dbReference type="ARBA" id="ARBA00022837"/>
    </source>
</evidence>
<evidence type="ECO:0000256" key="11">
    <source>
        <dbReference type="ARBA" id="ARBA00022840"/>
    </source>
</evidence>
<keyword evidence="5" id="KW-0808">Transferase</keyword>
<organism evidence="17 18">
    <name type="scientific">Rhododendron simsii</name>
    <name type="common">Sims's rhododendron</name>
    <dbReference type="NCBI Taxonomy" id="118357"/>
    <lineage>
        <taxon>Eukaryota</taxon>
        <taxon>Viridiplantae</taxon>
        <taxon>Streptophyta</taxon>
        <taxon>Embryophyta</taxon>
        <taxon>Tracheophyta</taxon>
        <taxon>Spermatophyta</taxon>
        <taxon>Magnoliopsida</taxon>
        <taxon>eudicotyledons</taxon>
        <taxon>Gunneridae</taxon>
        <taxon>Pentapetalae</taxon>
        <taxon>asterids</taxon>
        <taxon>Ericales</taxon>
        <taxon>Ericaceae</taxon>
        <taxon>Ericoideae</taxon>
        <taxon>Rhodoreae</taxon>
        <taxon>Rhododendron</taxon>
    </lineage>
</organism>
<dbReference type="InterPro" id="IPR008271">
    <property type="entry name" value="Ser/Thr_kinase_AS"/>
</dbReference>
<keyword evidence="7" id="KW-0677">Repeat</keyword>
<evidence type="ECO:0000256" key="6">
    <source>
        <dbReference type="ARBA" id="ARBA00022723"/>
    </source>
</evidence>
<dbReference type="FunFam" id="3.30.200.20:FF:000004">
    <property type="entry name" value="Calcium-dependent protein kinase 1"/>
    <property type="match status" value="1"/>
</dbReference>
<dbReference type="FunFam" id="1.10.510.10:FF:000668">
    <property type="entry name" value="Phosphoenolpyruvate carboxylase kinase"/>
    <property type="match status" value="1"/>
</dbReference>
<comment type="similarity">
    <text evidence="1">Belongs to the protein kinase superfamily. CAMK Ser/Thr protein kinase family. CaMK subfamily.</text>
</comment>
<dbReference type="PROSITE" id="PS00108">
    <property type="entry name" value="PROTEIN_KINASE_ST"/>
    <property type="match status" value="1"/>
</dbReference>
<evidence type="ECO:0000313" key="18">
    <source>
        <dbReference type="Proteomes" id="UP000626092"/>
    </source>
</evidence>
<keyword evidence="10" id="KW-0106">Calcium</keyword>
<dbReference type="SUPFAM" id="SSF56112">
    <property type="entry name" value="Protein kinase-like (PK-like)"/>
    <property type="match status" value="1"/>
</dbReference>
<dbReference type="Gene3D" id="3.30.200.20">
    <property type="entry name" value="Phosphorylase Kinase, domain 1"/>
    <property type="match status" value="1"/>
</dbReference>
<dbReference type="PROSITE" id="PS50011">
    <property type="entry name" value="PROTEIN_KINASE_DOM"/>
    <property type="match status" value="1"/>
</dbReference>
<evidence type="ECO:0000256" key="9">
    <source>
        <dbReference type="ARBA" id="ARBA00022777"/>
    </source>
</evidence>
<evidence type="ECO:0000256" key="8">
    <source>
        <dbReference type="ARBA" id="ARBA00022741"/>
    </source>
</evidence>
<dbReference type="AlphaFoldDB" id="A0A834LVC0"/>
<dbReference type="InterPro" id="IPR017441">
    <property type="entry name" value="Protein_kinase_ATP_BS"/>
</dbReference>
<dbReference type="Gene3D" id="1.10.510.10">
    <property type="entry name" value="Transferase(Phosphotransferase) domain 1"/>
    <property type="match status" value="1"/>
</dbReference>
<evidence type="ECO:0000256" key="4">
    <source>
        <dbReference type="ARBA" id="ARBA00022553"/>
    </source>
</evidence>
<dbReference type="InterPro" id="IPR011009">
    <property type="entry name" value="Kinase-like_dom_sf"/>
</dbReference>
<dbReference type="Proteomes" id="UP000626092">
    <property type="component" value="Unassembled WGS sequence"/>
</dbReference>
<evidence type="ECO:0000256" key="3">
    <source>
        <dbReference type="ARBA" id="ARBA00022527"/>
    </source>
</evidence>
<evidence type="ECO:0000313" key="17">
    <source>
        <dbReference type="EMBL" id="KAF7148363.1"/>
    </source>
</evidence>
<keyword evidence="6" id="KW-0479">Metal-binding</keyword>
<dbReference type="PROSITE" id="PS00107">
    <property type="entry name" value="PROTEIN_KINASE_ATP"/>
    <property type="match status" value="1"/>
</dbReference>
<gene>
    <name evidence="17" type="ORF">RHSIM_Rhsim03G0176100</name>
</gene>
<proteinExistence type="inferred from homology"/>
<protein>
    <recommendedName>
        <fullName evidence="2">non-specific serine/threonine protein kinase</fullName>
        <ecNumber evidence="2">2.7.11.1</ecNumber>
    </recommendedName>
</protein>
<dbReference type="Pfam" id="PF00069">
    <property type="entry name" value="Pkinase"/>
    <property type="match status" value="1"/>
</dbReference>
<keyword evidence="18" id="KW-1185">Reference proteome</keyword>
<dbReference type="SMART" id="SM00220">
    <property type="entry name" value="S_TKc"/>
    <property type="match status" value="1"/>
</dbReference>
<keyword evidence="4" id="KW-0597">Phosphoprotein</keyword>
<evidence type="ECO:0000256" key="15">
    <source>
        <dbReference type="PROSITE-ProRule" id="PRU10141"/>
    </source>
</evidence>
<evidence type="ECO:0000256" key="14">
    <source>
        <dbReference type="ARBA" id="ARBA00048679"/>
    </source>
</evidence>
<dbReference type="GO" id="GO:0046872">
    <property type="term" value="F:metal ion binding"/>
    <property type="evidence" value="ECO:0007669"/>
    <property type="project" value="UniProtKB-KW"/>
</dbReference>
<dbReference type="PANTHER" id="PTHR24349">
    <property type="entry name" value="SERINE/THREONINE-PROTEIN KINASE"/>
    <property type="match status" value="1"/>
</dbReference>
<feature type="domain" description="Protein kinase" evidence="16">
    <location>
        <begin position="42"/>
        <end position="308"/>
    </location>
</feature>
<dbReference type="InterPro" id="IPR000719">
    <property type="entry name" value="Prot_kinase_dom"/>
</dbReference>
<dbReference type="EMBL" id="WJXA01000003">
    <property type="protein sequence ID" value="KAF7148363.1"/>
    <property type="molecule type" value="Genomic_DNA"/>
</dbReference>
<dbReference type="CDD" id="cd05117">
    <property type="entry name" value="STKc_CAMK"/>
    <property type="match status" value="1"/>
</dbReference>
<dbReference type="EC" id="2.7.11.1" evidence="2"/>
<dbReference type="GO" id="GO:0004674">
    <property type="term" value="F:protein serine/threonine kinase activity"/>
    <property type="evidence" value="ECO:0007669"/>
    <property type="project" value="UniProtKB-KW"/>
</dbReference>
<sequence>MAVAKSNSNKESSFQLSNCFKVPSLHKTILGTNQASNLKDQYTLGEQLGWGQFGIIRACSDRLTGEVLACKSIAKDRLVTQEDVRSIKLEFEIMTRLSGHPNVVDLKAVYEEEDYVHLVMELCAGGELFHQLEKYGRFSEDKARVLFRQLMQVVTYCHDNGVVHRDLKPENILLSTKASSSPIKLADFGLATYIKPGLNLHGTVGQNLHGTVGSPFYIAPEVLTGGYNQAADVWSAGVILYILLSGMPPFWGKTKSRIFDAVRAADLRFPSDPWDCVSESAKELIRGMLSRDPSQRLTAQQVLVSLFLRVLTSASYLLLWNILRELLLFYIDHAWISHPAPLSKGSYECQKQHFGVSDMAPFSTSFMTRNQDISFGAGSPIIDDAQSPVLTCRSSFSSFLVEPSTPCFGSGVFSFRSSGGSNTLEFATPVSSMPSFAFFSPDSESVQANCPLNFSVNIPRVDSVQEASSGKLLALPDSSLCFGHGEREICSQKAAEVKKTEGMIGYRMSGIHGKRNRTIGLGEFDQLDLMVTESVIRWASCTHLTTATSLRSSLVC</sequence>
<evidence type="ECO:0000256" key="7">
    <source>
        <dbReference type="ARBA" id="ARBA00022737"/>
    </source>
</evidence>
<keyword evidence="9" id="KW-0418">Kinase</keyword>
<name>A0A834LVC0_RHOSS</name>
<comment type="catalytic activity">
    <reaction evidence="14">
        <text>L-seryl-[protein] + ATP = O-phospho-L-seryl-[protein] + ADP + H(+)</text>
        <dbReference type="Rhea" id="RHEA:17989"/>
        <dbReference type="Rhea" id="RHEA-COMP:9863"/>
        <dbReference type="Rhea" id="RHEA-COMP:11604"/>
        <dbReference type="ChEBI" id="CHEBI:15378"/>
        <dbReference type="ChEBI" id="CHEBI:29999"/>
        <dbReference type="ChEBI" id="CHEBI:30616"/>
        <dbReference type="ChEBI" id="CHEBI:83421"/>
        <dbReference type="ChEBI" id="CHEBI:456216"/>
        <dbReference type="EC" id="2.7.11.1"/>
    </reaction>
</comment>
<dbReference type="InterPro" id="IPR050205">
    <property type="entry name" value="CDPK_Ser/Thr_kinases"/>
</dbReference>
<evidence type="ECO:0000256" key="13">
    <source>
        <dbReference type="ARBA" id="ARBA00047899"/>
    </source>
</evidence>
<dbReference type="OrthoDB" id="40902at2759"/>
<dbReference type="GO" id="GO:0005524">
    <property type="term" value="F:ATP binding"/>
    <property type="evidence" value="ECO:0007669"/>
    <property type="project" value="UniProtKB-UniRule"/>
</dbReference>
<comment type="catalytic activity">
    <reaction evidence="13">
        <text>L-threonyl-[protein] + ATP = O-phospho-L-threonyl-[protein] + ADP + H(+)</text>
        <dbReference type="Rhea" id="RHEA:46608"/>
        <dbReference type="Rhea" id="RHEA-COMP:11060"/>
        <dbReference type="Rhea" id="RHEA-COMP:11605"/>
        <dbReference type="ChEBI" id="CHEBI:15378"/>
        <dbReference type="ChEBI" id="CHEBI:30013"/>
        <dbReference type="ChEBI" id="CHEBI:30616"/>
        <dbReference type="ChEBI" id="CHEBI:61977"/>
        <dbReference type="ChEBI" id="CHEBI:456216"/>
        <dbReference type="EC" id="2.7.11.1"/>
    </reaction>
</comment>
<comment type="caution">
    <text evidence="17">The sequence shown here is derived from an EMBL/GenBank/DDBJ whole genome shotgun (WGS) entry which is preliminary data.</text>
</comment>
<evidence type="ECO:0000256" key="12">
    <source>
        <dbReference type="ARBA" id="ARBA00024334"/>
    </source>
</evidence>
<comment type="similarity">
    <text evidence="12">Belongs to the protein kinase superfamily. Ser/Thr protein kinase family. CDPK subfamily.</text>
</comment>
<accession>A0A834LVC0</accession>
<evidence type="ECO:0000256" key="1">
    <source>
        <dbReference type="ARBA" id="ARBA00005354"/>
    </source>
</evidence>
<keyword evidence="8 15" id="KW-0547">Nucleotide-binding</keyword>
<keyword evidence="11 15" id="KW-0067">ATP-binding</keyword>
<reference evidence="17" key="1">
    <citation type="submission" date="2019-11" db="EMBL/GenBank/DDBJ databases">
        <authorList>
            <person name="Liu Y."/>
            <person name="Hou J."/>
            <person name="Li T.-Q."/>
            <person name="Guan C.-H."/>
            <person name="Wu X."/>
            <person name="Wu H.-Z."/>
            <person name="Ling F."/>
            <person name="Zhang R."/>
            <person name="Shi X.-G."/>
            <person name="Ren J.-P."/>
            <person name="Chen E.-F."/>
            <person name="Sun J.-M."/>
        </authorList>
    </citation>
    <scope>NUCLEOTIDE SEQUENCE</scope>
    <source>
        <strain evidence="17">Adult_tree_wgs_1</strain>
        <tissue evidence="17">Leaves</tissue>
    </source>
</reference>
<keyword evidence="3" id="KW-0723">Serine/threonine-protein kinase</keyword>
<evidence type="ECO:0000259" key="16">
    <source>
        <dbReference type="PROSITE" id="PS50011"/>
    </source>
</evidence>
<evidence type="ECO:0000256" key="5">
    <source>
        <dbReference type="ARBA" id="ARBA00022679"/>
    </source>
</evidence>
<feature type="binding site" evidence="15">
    <location>
        <position position="75"/>
    </location>
    <ligand>
        <name>ATP</name>
        <dbReference type="ChEBI" id="CHEBI:30616"/>
    </ligand>
</feature>